<evidence type="ECO:0000313" key="1">
    <source>
        <dbReference type="EMBL" id="ETV66184.1"/>
    </source>
</evidence>
<name>W4FH45_APHAT</name>
<accession>W4FH45</accession>
<dbReference type="RefSeq" id="XP_009844373.1">
    <property type="nucleotide sequence ID" value="XM_009846071.1"/>
</dbReference>
<dbReference type="AlphaFoldDB" id="W4FH45"/>
<dbReference type="EMBL" id="KI913216">
    <property type="protein sequence ID" value="ETV66184.1"/>
    <property type="molecule type" value="Genomic_DNA"/>
</dbReference>
<gene>
    <name evidence="1" type="ORF">H257_17328</name>
</gene>
<dbReference type="OrthoDB" id="70763at2759"/>
<sequence length="95" mass="10806">MMEASRWKALRYYSAMQDKTAVVTLSKGHDECMASKQIALLMAHDVGPSWKTLLGLMDMKSPLGVYPRAVVKAEDVQRWEVDLSKEDVHRLLQLT</sequence>
<dbReference type="VEuPathDB" id="FungiDB:H257_17328"/>
<dbReference type="GeneID" id="20819324"/>
<proteinExistence type="predicted"/>
<reference evidence="1" key="1">
    <citation type="submission" date="2013-12" db="EMBL/GenBank/DDBJ databases">
        <title>The Genome Sequence of Aphanomyces astaci APO3.</title>
        <authorList>
            <consortium name="The Broad Institute Genomics Platform"/>
            <person name="Russ C."/>
            <person name="Tyler B."/>
            <person name="van West P."/>
            <person name="Dieguez-Uribeondo J."/>
            <person name="Young S.K."/>
            <person name="Zeng Q."/>
            <person name="Gargeya S."/>
            <person name="Fitzgerald M."/>
            <person name="Abouelleil A."/>
            <person name="Alvarado L."/>
            <person name="Chapman S.B."/>
            <person name="Gainer-Dewar J."/>
            <person name="Goldberg J."/>
            <person name="Griggs A."/>
            <person name="Gujja S."/>
            <person name="Hansen M."/>
            <person name="Howarth C."/>
            <person name="Imamovic A."/>
            <person name="Ireland A."/>
            <person name="Larimer J."/>
            <person name="McCowan C."/>
            <person name="Murphy C."/>
            <person name="Pearson M."/>
            <person name="Poon T.W."/>
            <person name="Priest M."/>
            <person name="Roberts A."/>
            <person name="Saif S."/>
            <person name="Shea T."/>
            <person name="Sykes S."/>
            <person name="Wortman J."/>
            <person name="Nusbaum C."/>
            <person name="Birren B."/>
        </authorList>
    </citation>
    <scope>NUCLEOTIDE SEQUENCE [LARGE SCALE GENOMIC DNA]</scope>
    <source>
        <strain evidence="1">APO3</strain>
    </source>
</reference>
<organism evidence="1">
    <name type="scientific">Aphanomyces astaci</name>
    <name type="common">Crayfish plague agent</name>
    <dbReference type="NCBI Taxonomy" id="112090"/>
    <lineage>
        <taxon>Eukaryota</taxon>
        <taxon>Sar</taxon>
        <taxon>Stramenopiles</taxon>
        <taxon>Oomycota</taxon>
        <taxon>Saprolegniomycetes</taxon>
        <taxon>Saprolegniales</taxon>
        <taxon>Verrucalvaceae</taxon>
        <taxon>Aphanomyces</taxon>
    </lineage>
</organism>
<protein>
    <submittedName>
        <fullName evidence="1">Uncharacterized protein</fullName>
    </submittedName>
</protein>